<evidence type="ECO:0000256" key="1">
    <source>
        <dbReference type="ARBA" id="ARBA00022448"/>
    </source>
</evidence>
<keyword evidence="9" id="KW-1185">Reference proteome</keyword>
<keyword evidence="3 6" id="KW-0479">Metal-binding</keyword>
<evidence type="ECO:0000313" key="9">
    <source>
        <dbReference type="Proteomes" id="UP000433101"/>
    </source>
</evidence>
<dbReference type="GO" id="GO:0046872">
    <property type="term" value="F:metal ion binding"/>
    <property type="evidence" value="ECO:0007669"/>
    <property type="project" value="UniProtKB-KW"/>
</dbReference>
<dbReference type="AlphaFoldDB" id="A0A7X3LXC5"/>
<dbReference type="PANTHER" id="PTHR11961">
    <property type="entry name" value="CYTOCHROME C"/>
    <property type="match status" value="1"/>
</dbReference>
<dbReference type="Pfam" id="PF00034">
    <property type="entry name" value="Cytochrom_C"/>
    <property type="match status" value="1"/>
</dbReference>
<keyword evidence="2 6" id="KW-0349">Heme</keyword>
<dbReference type="Gene3D" id="1.10.760.10">
    <property type="entry name" value="Cytochrome c-like domain"/>
    <property type="match status" value="1"/>
</dbReference>
<dbReference type="PRINTS" id="PR00604">
    <property type="entry name" value="CYTCHRMECIAB"/>
</dbReference>
<evidence type="ECO:0000259" key="7">
    <source>
        <dbReference type="PROSITE" id="PS51007"/>
    </source>
</evidence>
<dbReference type="Proteomes" id="UP000433101">
    <property type="component" value="Unassembled WGS sequence"/>
</dbReference>
<dbReference type="InterPro" id="IPR002327">
    <property type="entry name" value="Cyt_c_1A/1B"/>
</dbReference>
<proteinExistence type="predicted"/>
<protein>
    <submittedName>
        <fullName evidence="8">C-type cytochrome</fullName>
    </submittedName>
</protein>
<keyword evidence="4" id="KW-0249">Electron transport</keyword>
<feature type="domain" description="Cytochrome c" evidence="7">
    <location>
        <begin position="72"/>
        <end position="175"/>
    </location>
</feature>
<keyword evidence="1" id="KW-0813">Transport</keyword>
<evidence type="ECO:0000256" key="4">
    <source>
        <dbReference type="ARBA" id="ARBA00022982"/>
    </source>
</evidence>
<gene>
    <name evidence="8" type="ORF">GR183_18095</name>
</gene>
<keyword evidence="5 6" id="KW-0408">Iron</keyword>
<dbReference type="GO" id="GO:0020037">
    <property type="term" value="F:heme binding"/>
    <property type="evidence" value="ECO:0007669"/>
    <property type="project" value="InterPro"/>
</dbReference>
<accession>A0A7X3LXC5</accession>
<reference evidence="8 9" key="1">
    <citation type="submission" date="2019-12" db="EMBL/GenBank/DDBJ databases">
        <authorList>
            <person name="Li M."/>
        </authorList>
    </citation>
    <scope>NUCLEOTIDE SEQUENCE [LARGE SCALE GENOMIC DNA]</scope>
    <source>
        <strain evidence="8 9">GBMRC 2046</strain>
    </source>
</reference>
<dbReference type="PROSITE" id="PS51007">
    <property type="entry name" value="CYTC"/>
    <property type="match status" value="1"/>
</dbReference>
<sequence length="184" mass="19365">MDSFELNKIAGAVLLSLLVVMGLGVVSDLIFETNPPEIPGYEIAVATDHEGGEAQASAEPDVVPIGTRLVEASAESGEKAAKKCAACHSFEQGGPNKVGPALWGVVGRAPGSHEGFGYSGGMSEFASSHDAWSYEELDHFLTNPRGYIDGTTMSFAGIKKPAERADVIAYLRSLSENPEPLPTE</sequence>
<dbReference type="GO" id="GO:0009055">
    <property type="term" value="F:electron transfer activity"/>
    <property type="evidence" value="ECO:0007669"/>
    <property type="project" value="InterPro"/>
</dbReference>
<evidence type="ECO:0000256" key="6">
    <source>
        <dbReference type="PROSITE-ProRule" id="PRU00433"/>
    </source>
</evidence>
<organism evidence="8 9">
    <name type="scientific">Stappia sediminis</name>
    <dbReference type="NCBI Taxonomy" id="2692190"/>
    <lineage>
        <taxon>Bacteria</taxon>
        <taxon>Pseudomonadati</taxon>
        <taxon>Pseudomonadota</taxon>
        <taxon>Alphaproteobacteria</taxon>
        <taxon>Hyphomicrobiales</taxon>
        <taxon>Stappiaceae</taxon>
        <taxon>Stappia</taxon>
    </lineage>
</organism>
<dbReference type="SUPFAM" id="SSF46626">
    <property type="entry name" value="Cytochrome c"/>
    <property type="match status" value="1"/>
</dbReference>
<comment type="caution">
    <text evidence="8">The sequence shown here is derived from an EMBL/GenBank/DDBJ whole genome shotgun (WGS) entry which is preliminary data.</text>
</comment>
<evidence type="ECO:0000256" key="2">
    <source>
        <dbReference type="ARBA" id="ARBA00022617"/>
    </source>
</evidence>
<dbReference type="InterPro" id="IPR009056">
    <property type="entry name" value="Cyt_c-like_dom"/>
</dbReference>
<dbReference type="InterPro" id="IPR036909">
    <property type="entry name" value="Cyt_c-like_dom_sf"/>
</dbReference>
<evidence type="ECO:0000313" key="8">
    <source>
        <dbReference type="EMBL" id="MXN66830.1"/>
    </source>
</evidence>
<name>A0A7X3LXC5_9HYPH</name>
<evidence type="ECO:0000256" key="5">
    <source>
        <dbReference type="ARBA" id="ARBA00023004"/>
    </source>
</evidence>
<evidence type="ECO:0000256" key="3">
    <source>
        <dbReference type="ARBA" id="ARBA00022723"/>
    </source>
</evidence>
<dbReference type="RefSeq" id="WP_160777063.1">
    <property type="nucleotide sequence ID" value="NZ_WUMV01000008.1"/>
</dbReference>
<dbReference type="EMBL" id="WUMV01000008">
    <property type="protein sequence ID" value="MXN66830.1"/>
    <property type="molecule type" value="Genomic_DNA"/>
</dbReference>